<dbReference type="Proteomes" id="UP000006426">
    <property type="component" value="Plasmid pmppla107"/>
</dbReference>
<evidence type="ECO:0000313" key="1">
    <source>
        <dbReference type="EMBL" id="AXH59939.1"/>
    </source>
</evidence>
<dbReference type="EMBL" id="CP031226">
    <property type="protein sequence ID" value="AXH59939.1"/>
    <property type="molecule type" value="Genomic_DNA"/>
</dbReference>
<dbReference type="RefSeq" id="WP_005741744.1">
    <property type="nucleotide sequence ID" value="NZ_CP031226.1"/>
</dbReference>
<name>A0AAD0PWA6_PSEAV</name>
<sequence length="153" mass="16935">MTPSLLNYGPDLIGPPLTPDQIYFVHQHQMWIKDGLASIKFTCRQRHDSPHGEEGGDLGVLLANEEGLACPYCDYRQPEFHSSLASLPSIPYAAISIEDIECLLARARGHQEEYLALNERMGGSPLVEGLLLSLRARIEELESRRVAAGQPTP</sequence>
<proteinExistence type="predicted"/>
<accession>A0AAD0PWA6</accession>
<evidence type="ECO:0000313" key="2">
    <source>
        <dbReference type="Proteomes" id="UP000006426"/>
    </source>
</evidence>
<reference evidence="1 2" key="1">
    <citation type="journal article" date="2011" name="PLoS Pathog.">
        <title>Dynamic evolution of pathogenicity revealed by sequencing and comparative genomics of 19 Pseudomonas syringae isolates.</title>
        <authorList>
            <person name="Baltrus D.A."/>
            <person name="Nishimura M.T."/>
            <person name="Romanchuk A."/>
            <person name="Chang J.H."/>
            <person name="Mukhtar M.S."/>
            <person name="Cherkis K."/>
            <person name="Roach J."/>
            <person name="Grant S.R."/>
            <person name="Jones C.D."/>
            <person name="Dangl J.L."/>
        </authorList>
    </citation>
    <scope>NUCLEOTIDE SEQUENCE [LARGE SCALE GENOMIC DNA]</scope>
    <source>
        <strain evidence="1 2">M301315</strain>
    </source>
</reference>
<gene>
    <name evidence="1" type="ORF">PLA107_032455</name>
</gene>
<organism evidence="1 2">
    <name type="scientific">Pseudomonas amygdali pv. lachrymans str. M301315</name>
    <dbReference type="NCBI Taxonomy" id="629260"/>
    <lineage>
        <taxon>Bacteria</taxon>
        <taxon>Pseudomonadati</taxon>
        <taxon>Pseudomonadota</taxon>
        <taxon>Gammaproteobacteria</taxon>
        <taxon>Pseudomonadales</taxon>
        <taxon>Pseudomonadaceae</taxon>
        <taxon>Pseudomonas</taxon>
        <taxon>Pseudomonas amygdali</taxon>
    </lineage>
</organism>
<dbReference type="AlphaFoldDB" id="A0AAD0PWA6"/>
<keyword evidence="1" id="KW-0614">Plasmid</keyword>
<protein>
    <submittedName>
        <fullName evidence="1">Uncharacterized protein</fullName>
    </submittedName>
</protein>
<dbReference type="GeneID" id="39474738"/>
<geneLocation type="plasmid" evidence="2">
    <name>pmppla107</name>
</geneLocation>